<dbReference type="GO" id="GO:0000724">
    <property type="term" value="P:double-strand break repair via homologous recombination"/>
    <property type="evidence" value="ECO:0007669"/>
    <property type="project" value="InterPro"/>
</dbReference>
<dbReference type="AlphaFoldDB" id="A0A2B4T0B7"/>
<dbReference type="Proteomes" id="UP000225706">
    <property type="component" value="Unassembled WGS sequence"/>
</dbReference>
<dbReference type="EMBL" id="LSMT01000003">
    <property type="protein sequence ID" value="PFX34580.1"/>
    <property type="molecule type" value="Genomic_DNA"/>
</dbReference>
<sequence>MDHLSIKTDLESFWSAVSSIMSEILNPKESEPDSQDSTAQPWVESCAPPGFTVKTPVNFCWWLLTHLSPLYWFTDKGVYSQRKKSCVPGNWVLAQDLLKASLLNNKNSSFHIPEQSLHSFGLVSSSSLQWMEQCLNRSKVTQGGFYSKFHKRRMEELNITGLHHFISLFLTLSCVADLEDVANKLCSFLDLLDFHKMAQDKKISVWKGLFALMLIYKEKNVDFGYLAERLSHSFFTVAREYTESSQNKTRHKNCWQLITLYLDSTQDVFEHKNKQDLSESKLIADGLQYLLNSCRDNELRYLLSFVQTTLASLTYGQKNGGRPGLSDIVSVMWKHVFCHVRNLASDALCIQSVSIPLADTLAGFTLSALDRYPEEVPGVTGVTFTSLLRDLGVKDEMSASSSATTAIQAENIDGDIIHAWFRCLLQLPPSHEGLTELTRAVGKLPEMEKLLRGQPGFGTGESSETSLQLFIVALGRHHSSLTKFDESIQFRETVQRYLGDVIKYVDHVLRNVGPANQLRIAYHVAGLLTKHCYKIIYSRVLPSSTQAASIPTKNPFLVILKGSCLPNPAPENREFRQFAVEIIQENFLCLPQQPANLATTLSFLEQLFRKTLSSSETARNTPVLLESIMFCLLTCDQFTAGNEPPEIRRQATEILRLMVGACKKTPEMNSREVLLPHLRNFLYSKITLYQGLVFKTLESLVLLDLELVTALIPAGKQAVKQLEQKRGVGTDMQLRSSFKSFLSKLGHSGEEAIKDFEKENVDTQH</sequence>
<evidence type="ECO:0000256" key="1">
    <source>
        <dbReference type="ARBA" id="ARBA00004123"/>
    </source>
</evidence>
<keyword evidence="8" id="KW-0234">DNA repair</keyword>
<evidence type="ECO:0000259" key="12">
    <source>
        <dbReference type="Pfam" id="PF14911"/>
    </source>
</evidence>
<dbReference type="OrthoDB" id="8193282at2759"/>
<keyword evidence="5" id="KW-0158">Chromosome</keyword>
<dbReference type="InterPro" id="IPR029424">
    <property type="entry name" value="MMS22L_C"/>
</dbReference>
<evidence type="ECO:0000256" key="8">
    <source>
        <dbReference type="ARBA" id="ARBA00023204"/>
    </source>
</evidence>
<accession>A0A2B4T0B7</accession>
<comment type="similarity">
    <text evidence="3">Belongs to the MMS22 family. MMS22L subfamily.</text>
</comment>
<dbReference type="InterPro" id="IPR042320">
    <property type="entry name" value="MMS22-like"/>
</dbReference>
<feature type="domain" description="MMS22-like C-terminal" evidence="12">
    <location>
        <begin position="540"/>
        <end position="745"/>
    </location>
</feature>
<proteinExistence type="inferred from homology"/>
<evidence type="ECO:0000313" key="13">
    <source>
        <dbReference type="EMBL" id="PFX34580.1"/>
    </source>
</evidence>
<protein>
    <recommendedName>
        <fullName evidence="4">Protein MMS22-like</fullName>
    </recommendedName>
    <alternativeName>
        <fullName evidence="10">Methyl methanesulfonate-sensitivity protein 22-like</fullName>
    </alternativeName>
</protein>
<dbReference type="PANTHER" id="PTHR28547">
    <property type="entry name" value="PROTEIN MMS22-LIKE"/>
    <property type="match status" value="1"/>
</dbReference>
<feature type="domain" description="Protein MMS22-like N-terminal" evidence="11">
    <location>
        <begin position="2"/>
        <end position="104"/>
    </location>
</feature>
<evidence type="ECO:0000256" key="4">
    <source>
        <dbReference type="ARBA" id="ARBA00021061"/>
    </source>
</evidence>
<dbReference type="InterPro" id="IPR016024">
    <property type="entry name" value="ARM-type_fold"/>
</dbReference>
<comment type="subcellular location">
    <subcellularLocation>
        <location evidence="2">Chromosome</location>
    </subcellularLocation>
    <subcellularLocation>
        <location evidence="1">Nucleus</location>
    </subcellularLocation>
</comment>
<dbReference type="GO" id="GO:0031297">
    <property type="term" value="P:replication fork processing"/>
    <property type="evidence" value="ECO:0007669"/>
    <property type="project" value="InterPro"/>
</dbReference>
<evidence type="ECO:0000256" key="9">
    <source>
        <dbReference type="ARBA" id="ARBA00023242"/>
    </source>
</evidence>
<comment type="caution">
    <text evidence="13">The sequence shown here is derived from an EMBL/GenBank/DDBJ whole genome shotgun (WGS) entry which is preliminary data.</text>
</comment>
<dbReference type="Pfam" id="PF14910">
    <property type="entry name" value="MMS22L_N"/>
    <property type="match status" value="2"/>
</dbReference>
<evidence type="ECO:0000256" key="3">
    <source>
        <dbReference type="ARBA" id="ARBA00006585"/>
    </source>
</evidence>
<dbReference type="GO" id="GO:0043596">
    <property type="term" value="C:nuclear replication fork"/>
    <property type="evidence" value="ECO:0007669"/>
    <property type="project" value="TreeGrafter"/>
</dbReference>
<reference evidence="14" key="1">
    <citation type="journal article" date="2017" name="bioRxiv">
        <title>Comparative analysis of the genomes of Stylophora pistillata and Acropora digitifera provides evidence for extensive differences between species of corals.</title>
        <authorList>
            <person name="Voolstra C.R."/>
            <person name="Li Y."/>
            <person name="Liew Y.J."/>
            <person name="Baumgarten S."/>
            <person name="Zoccola D."/>
            <person name="Flot J.-F."/>
            <person name="Tambutte S."/>
            <person name="Allemand D."/>
            <person name="Aranda M."/>
        </authorList>
    </citation>
    <scope>NUCLEOTIDE SEQUENCE [LARGE SCALE GENOMIC DNA]</scope>
</reference>
<evidence type="ECO:0000256" key="2">
    <source>
        <dbReference type="ARBA" id="ARBA00004286"/>
    </source>
</evidence>
<dbReference type="GO" id="GO:0006325">
    <property type="term" value="P:chromatin organization"/>
    <property type="evidence" value="ECO:0007669"/>
    <property type="project" value="UniProtKB-KW"/>
</dbReference>
<dbReference type="STRING" id="50429.A0A2B4T0B7"/>
<keyword evidence="9" id="KW-0539">Nucleus</keyword>
<evidence type="ECO:0000259" key="11">
    <source>
        <dbReference type="Pfam" id="PF14910"/>
    </source>
</evidence>
<dbReference type="Pfam" id="PF14911">
    <property type="entry name" value="MMS22L_C"/>
    <property type="match status" value="1"/>
</dbReference>
<dbReference type="InterPro" id="IPR029425">
    <property type="entry name" value="MMS22L_N"/>
</dbReference>
<dbReference type="PANTHER" id="PTHR28547:SF1">
    <property type="entry name" value="PROTEIN MMS22-LIKE"/>
    <property type="match status" value="1"/>
</dbReference>
<evidence type="ECO:0000256" key="7">
    <source>
        <dbReference type="ARBA" id="ARBA00022853"/>
    </source>
</evidence>
<dbReference type="SUPFAM" id="SSF48371">
    <property type="entry name" value="ARM repeat"/>
    <property type="match status" value="1"/>
</dbReference>
<evidence type="ECO:0000256" key="6">
    <source>
        <dbReference type="ARBA" id="ARBA00022763"/>
    </source>
</evidence>
<name>A0A2B4T0B7_STYPI</name>
<evidence type="ECO:0000313" key="14">
    <source>
        <dbReference type="Proteomes" id="UP000225706"/>
    </source>
</evidence>
<feature type="domain" description="Protein MMS22-like N-terminal" evidence="11">
    <location>
        <begin position="139"/>
        <end position="314"/>
    </location>
</feature>
<keyword evidence="7" id="KW-0156">Chromatin regulator</keyword>
<organism evidence="13 14">
    <name type="scientific">Stylophora pistillata</name>
    <name type="common">Smooth cauliflower coral</name>
    <dbReference type="NCBI Taxonomy" id="50429"/>
    <lineage>
        <taxon>Eukaryota</taxon>
        <taxon>Metazoa</taxon>
        <taxon>Cnidaria</taxon>
        <taxon>Anthozoa</taxon>
        <taxon>Hexacorallia</taxon>
        <taxon>Scleractinia</taxon>
        <taxon>Astrocoeniina</taxon>
        <taxon>Pocilloporidae</taxon>
        <taxon>Stylophora</taxon>
    </lineage>
</organism>
<keyword evidence="14" id="KW-1185">Reference proteome</keyword>
<keyword evidence="6" id="KW-0227">DNA damage</keyword>
<gene>
    <name evidence="13" type="primary">MMS22L</name>
    <name evidence="13" type="ORF">AWC38_SpisGene541</name>
</gene>
<evidence type="ECO:0000256" key="10">
    <source>
        <dbReference type="ARBA" id="ARBA00033326"/>
    </source>
</evidence>
<evidence type="ECO:0000256" key="5">
    <source>
        <dbReference type="ARBA" id="ARBA00022454"/>
    </source>
</evidence>